<evidence type="ECO:0000313" key="4">
    <source>
        <dbReference type="Proteomes" id="UP000297429"/>
    </source>
</evidence>
<sequence length="254" mass="29016">MKVQHYYVDSELNDDSAYKQAMKFACELAEKDPNVKRVILLASTKKTVSWLERAFSDKIVKDLFKGLKFEGCKPLYKIETVQTYKQQYSAQDIIITMAIDDKDVLPLNDMHSVIAIIAIPWQKSGLKQYLETWNPIDIRSNKNFKSEIAQPNCIVIKALEQLTNSINLSNGINHPSDNTRAKTTVLALHKYETSLDADLVKSYLTRVLHWENDVADELAGLIRTLNAGKFFKGGDRTGLQNHYKGWKQKCEEES</sequence>
<dbReference type="AlphaFoldDB" id="A0A497Y5U3"/>
<evidence type="ECO:0000313" key="1">
    <source>
        <dbReference type="EMBL" id="RLJ77346.1"/>
    </source>
</evidence>
<evidence type="ECO:0000313" key="3">
    <source>
        <dbReference type="Proteomes" id="UP000273898"/>
    </source>
</evidence>
<dbReference type="OrthoDB" id="986850at2"/>
<accession>A0A497Y5U3</accession>
<dbReference type="EMBL" id="RCCK01000011">
    <property type="protein sequence ID" value="RLJ77346.1"/>
    <property type="molecule type" value="Genomic_DNA"/>
</dbReference>
<gene>
    <name evidence="1" type="ORF">BCL90_2431</name>
    <name evidence="2" type="ORF">E3V97_05135</name>
</gene>
<dbReference type="Proteomes" id="UP000297429">
    <property type="component" value="Unassembled WGS sequence"/>
</dbReference>
<dbReference type="Gene3D" id="1.20.1290.30">
    <property type="match status" value="1"/>
</dbReference>
<reference evidence="2 4" key="2">
    <citation type="submission" date="2019-03" db="EMBL/GenBank/DDBJ databases">
        <authorList>
            <person name="He R.-H."/>
        </authorList>
    </citation>
    <scope>NUCLEOTIDE SEQUENCE [LARGE SCALE GENOMIC DNA]</scope>
    <source>
        <strain evidence="2 4">DSM 19624</strain>
    </source>
</reference>
<protein>
    <submittedName>
        <fullName evidence="1">Uncharacterized protein</fullName>
    </submittedName>
</protein>
<name>A0A497Y5U3_9SPHI</name>
<keyword evidence="4" id="KW-1185">Reference proteome</keyword>
<dbReference type="RefSeq" id="WP_121284105.1">
    <property type="nucleotide sequence ID" value="NZ_RCCK01000011.1"/>
</dbReference>
<dbReference type="EMBL" id="SOPX01000001">
    <property type="protein sequence ID" value="TFB33432.1"/>
    <property type="molecule type" value="Genomic_DNA"/>
</dbReference>
<dbReference type="Proteomes" id="UP000273898">
    <property type="component" value="Unassembled WGS sequence"/>
</dbReference>
<dbReference type="InterPro" id="IPR037210">
    <property type="entry name" value="YoaC-like_sf"/>
</dbReference>
<organism evidence="1 3">
    <name type="scientific">Pedobacter alluvionis</name>
    <dbReference type="NCBI Taxonomy" id="475253"/>
    <lineage>
        <taxon>Bacteria</taxon>
        <taxon>Pseudomonadati</taxon>
        <taxon>Bacteroidota</taxon>
        <taxon>Sphingobacteriia</taxon>
        <taxon>Sphingobacteriales</taxon>
        <taxon>Sphingobacteriaceae</taxon>
        <taxon>Pedobacter</taxon>
    </lineage>
</organism>
<reference evidence="1 3" key="1">
    <citation type="submission" date="2018-10" db="EMBL/GenBank/DDBJ databases">
        <title>Genomic Encyclopedia of Archaeal and Bacterial Type Strains, Phase II (KMG-II): from individual species to whole genera.</title>
        <authorList>
            <person name="Goeker M."/>
        </authorList>
    </citation>
    <scope>NUCLEOTIDE SEQUENCE [LARGE SCALE GENOMIC DNA]</scope>
    <source>
        <strain evidence="1 3">DSM 19624</strain>
    </source>
</reference>
<proteinExistence type="predicted"/>
<comment type="caution">
    <text evidence="1">The sequence shown here is derived from an EMBL/GenBank/DDBJ whole genome shotgun (WGS) entry which is preliminary data.</text>
</comment>
<evidence type="ECO:0000313" key="2">
    <source>
        <dbReference type="EMBL" id="TFB33432.1"/>
    </source>
</evidence>